<feature type="region of interest" description="Disordered" evidence="1">
    <location>
        <begin position="39"/>
        <end position="59"/>
    </location>
</feature>
<sequence length="1004" mass="112926">MQLQRHRTRSSRAKPALALLIAAAVLLGPVAAGRDGTRQAHAADAVTPAKPPAASASAGAANDGFEPFYGRVLADWTQKGYADATGAPVRIAGADISAQSPEKLAESASYQGKDNVLLWKSDRDNWIEYRVQVDKDGLYQLNLQYYPYSLTKETSSLNRRPVSLSVAVDGKYPFREARSVVFRRLFKDDLPVKRDAKGDDIRPRSVAIDRWIDEPFRDSANAYNEPMKWYLTKGQHTIRLSGSEPIAIASLSIAPPSTPPDYAGYAAKLPAAAASKGEDASIRIEAEAMSAKNDVAIQMVVDKDPLSYPEAGAHETFNSVGGIRWQTGGQTISWTFSVPESGRYQIALRALQNTVSNMASFRTIAIDGRVPFRELLAYRFPYSTKWKGVTLSDDAGKPYEFYLEKGEHVLSMTATVSPFQPIIIQSEEATRLLRELSAELKAMTGAVVDKNRTWKIEEDFPELPKRLEDVRDRLKTMADDLLAANGRRDNALQTMMTAVEDIESYLRYPNEIPYYMDDISSLQEKIGGIRETLSKSPLQLERIVVAPVGAELPKMEAGFFRKAKATVLNFFRSFVKKDDLSDLEEGSLNVWVNRGRDYVNLLQELSNELFTPQTNIKVKVNLLPDENLLIYANAAGISPDIALGQPQDKSIDFAMRGALQDLSEFPDFREVADRFAPGALLPFFYDKGYYALPETQSFKVLFYRKDILERLGLGIPDTWEDVYEMLPTLQQNGYNFYVPTTDFITFLYQNGAEFFAKDGMSTALSSPESFQGFKQWTDLFNIYDLEKNVPNFYQHFRKGNMPVGVADYNTYVTLSVAAPELTGWWGIAPLPGVKQPDGTVARWSSGGQTTGFIYKDSKRKEEAWTFLKWLLSADVQERYGMDLESFNGISFRWNTANVEAFTRLPWPKEDLKVILEQWRWYKEMPNPPGAYFVGRELNNAWNRTVVDGENFRGSLEEAVVNIDREMVRKAQEFGFVSPDGTVLHTLDLPQVTKPWEGVDRYVPK</sequence>
<dbReference type="PANTHER" id="PTHR43649:SF27">
    <property type="entry name" value="EXTRACELLULAR SOLUTE-BINDING PROTEIN FAMILY 1"/>
    <property type="match status" value="1"/>
</dbReference>
<evidence type="ECO:0000313" key="3">
    <source>
        <dbReference type="EMBL" id="PYI56346.1"/>
    </source>
</evidence>
<protein>
    <submittedName>
        <fullName evidence="3">ABC transporter substrate-binding protein</fullName>
    </submittedName>
</protein>
<reference evidence="3 4" key="1">
    <citation type="submission" date="2018-05" db="EMBL/GenBank/DDBJ databases">
        <title>Paenibacillus flagellatus sp. nov., isolated from selenium mineral soil.</title>
        <authorList>
            <person name="Dai X."/>
        </authorList>
    </citation>
    <scope>NUCLEOTIDE SEQUENCE [LARGE SCALE GENOMIC DNA]</scope>
    <source>
        <strain evidence="3 4">DXL2</strain>
    </source>
</reference>
<dbReference type="InterPro" id="IPR006059">
    <property type="entry name" value="SBP"/>
</dbReference>
<keyword evidence="4" id="KW-1185">Reference proteome</keyword>
<dbReference type="Gene3D" id="2.60.120.260">
    <property type="entry name" value="Galactose-binding domain-like"/>
    <property type="match status" value="2"/>
</dbReference>
<organism evidence="3 4">
    <name type="scientific">Paenibacillus flagellatus</name>
    <dbReference type="NCBI Taxonomy" id="2211139"/>
    <lineage>
        <taxon>Bacteria</taxon>
        <taxon>Bacillati</taxon>
        <taxon>Bacillota</taxon>
        <taxon>Bacilli</taxon>
        <taxon>Bacillales</taxon>
        <taxon>Paenibacillaceae</taxon>
        <taxon>Paenibacillus</taxon>
    </lineage>
</organism>
<dbReference type="RefSeq" id="WP_110838873.1">
    <property type="nucleotide sequence ID" value="NZ_QJVJ01000002.1"/>
</dbReference>
<dbReference type="InterPro" id="IPR050490">
    <property type="entry name" value="Bact_solute-bd_prot1"/>
</dbReference>
<feature type="chain" id="PRO_5039232961" evidence="2">
    <location>
        <begin position="33"/>
        <end position="1004"/>
    </location>
</feature>
<comment type="caution">
    <text evidence="3">The sequence shown here is derived from an EMBL/GenBank/DDBJ whole genome shotgun (WGS) entry which is preliminary data.</text>
</comment>
<evidence type="ECO:0000313" key="4">
    <source>
        <dbReference type="Proteomes" id="UP000247476"/>
    </source>
</evidence>
<name>A0A2V5L109_9BACL</name>
<dbReference type="AlphaFoldDB" id="A0A2V5L109"/>
<dbReference type="SUPFAM" id="SSF53850">
    <property type="entry name" value="Periplasmic binding protein-like II"/>
    <property type="match status" value="1"/>
</dbReference>
<evidence type="ECO:0000256" key="1">
    <source>
        <dbReference type="SAM" id="MobiDB-lite"/>
    </source>
</evidence>
<proteinExistence type="predicted"/>
<dbReference type="Gene3D" id="3.40.190.10">
    <property type="entry name" value="Periplasmic binding protein-like II"/>
    <property type="match status" value="1"/>
</dbReference>
<dbReference type="Pfam" id="PF01547">
    <property type="entry name" value="SBP_bac_1"/>
    <property type="match status" value="1"/>
</dbReference>
<gene>
    <name evidence="3" type="ORF">DLM86_05035</name>
</gene>
<dbReference type="Proteomes" id="UP000247476">
    <property type="component" value="Unassembled WGS sequence"/>
</dbReference>
<keyword evidence="2" id="KW-0732">Signal</keyword>
<dbReference type="OrthoDB" id="383574at2"/>
<evidence type="ECO:0000256" key="2">
    <source>
        <dbReference type="SAM" id="SignalP"/>
    </source>
</evidence>
<accession>A0A2V5L109</accession>
<feature type="signal peptide" evidence="2">
    <location>
        <begin position="1"/>
        <end position="32"/>
    </location>
</feature>
<dbReference type="EMBL" id="QJVJ01000002">
    <property type="protein sequence ID" value="PYI56346.1"/>
    <property type="molecule type" value="Genomic_DNA"/>
</dbReference>
<dbReference type="PANTHER" id="PTHR43649">
    <property type="entry name" value="ARABINOSE-BINDING PROTEIN-RELATED"/>
    <property type="match status" value="1"/>
</dbReference>